<reference evidence="2 3" key="1">
    <citation type="submission" date="2018-12" db="EMBL/GenBank/DDBJ databases">
        <title>Draft genome sequence of Xylaria grammica IHI A82.</title>
        <authorList>
            <person name="Buettner E."/>
            <person name="Kellner H."/>
        </authorList>
    </citation>
    <scope>NUCLEOTIDE SEQUENCE [LARGE SCALE GENOMIC DNA]</scope>
    <source>
        <strain evidence="2 3">IHI A82</strain>
    </source>
</reference>
<keyword evidence="3" id="KW-1185">Reference proteome</keyword>
<name>A0A439DAU6_9PEZI</name>
<proteinExistence type="predicted"/>
<accession>A0A439DAU6</accession>
<feature type="compositionally biased region" description="Polar residues" evidence="1">
    <location>
        <begin position="50"/>
        <end position="60"/>
    </location>
</feature>
<dbReference type="Proteomes" id="UP000286045">
    <property type="component" value="Unassembled WGS sequence"/>
</dbReference>
<dbReference type="AlphaFoldDB" id="A0A439DAU6"/>
<evidence type="ECO:0000256" key="1">
    <source>
        <dbReference type="SAM" id="MobiDB-lite"/>
    </source>
</evidence>
<organism evidence="2 3">
    <name type="scientific">Xylaria grammica</name>
    <dbReference type="NCBI Taxonomy" id="363999"/>
    <lineage>
        <taxon>Eukaryota</taxon>
        <taxon>Fungi</taxon>
        <taxon>Dikarya</taxon>
        <taxon>Ascomycota</taxon>
        <taxon>Pezizomycotina</taxon>
        <taxon>Sordariomycetes</taxon>
        <taxon>Xylariomycetidae</taxon>
        <taxon>Xylariales</taxon>
        <taxon>Xylariaceae</taxon>
        <taxon>Xylaria</taxon>
    </lineage>
</organism>
<evidence type="ECO:0000313" key="3">
    <source>
        <dbReference type="Proteomes" id="UP000286045"/>
    </source>
</evidence>
<dbReference type="EMBL" id="RYZI01000077">
    <property type="protein sequence ID" value="RWA11540.1"/>
    <property type="molecule type" value="Genomic_DNA"/>
</dbReference>
<gene>
    <name evidence="2" type="ORF">EKO27_g3581</name>
</gene>
<feature type="region of interest" description="Disordered" evidence="1">
    <location>
        <begin position="41"/>
        <end position="60"/>
    </location>
</feature>
<comment type="caution">
    <text evidence="2">The sequence shown here is derived from an EMBL/GenBank/DDBJ whole genome shotgun (WGS) entry which is preliminary data.</text>
</comment>
<evidence type="ECO:0000313" key="2">
    <source>
        <dbReference type="EMBL" id="RWA11540.1"/>
    </source>
</evidence>
<sequence>MLRQLGVGCRNPAHSLASRLFRSPRPQSRLSWQRHFFSQSRIPRQAPRSGPQTNYHRQNGNGARQLHAGIYASVCVSIGFLVLNDTLDFKVRRRIGIEVVQSVTGQKDVKERWIKFYETGHWLLTAYCGGHVEYHEDAIRAPDDCGLVNVTIFSSRDPDVEGGTVVLCLVALRNQEGDTYFPTNGNRLTDVTESLIPKVEAFASGLEASPKVRGAMVLLEEDGDWKSLYWDGMRWINVVYLEWQTAESMGFLSDDDFKD</sequence>
<protein>
    <submittedName>
        <fullName evidence="2">Uncharacterized protein</fullName>
    </submittedName>
</protein>